<gene>
    <name evidence="2" type="ORF">L5515_017082</name>
</gene>
<keyword evidence="3" id="KW-1185">Reference proteome</keyword>
<keyword evidence="1" id="KW-0175">Coiled coil</keyword>
<evidence type="ECO:0000313" key="3">
    <source>
        <dbReference type="Proteomes" id="UP000829354"/>
    </source>
</evidence>
<organism evidence="2 3">
    <name type="scientific">Caenorhabditis briggsae</name>
    <dbReference type="NCBI Taxonomy" id="6238"/>
    <lineage>
        <taxon>Eukaryota</taxon>
        <taxon>Metazoa</taxon>
        <taxon>Ecdysozoa</taxon>
        <taxon>Nematoda</taxon>
        <taxon>Chromadorea</taxon>
        <taxon>Rhabditida</taxon>
        <taxon>Rhabditina</taxon>
        <taxon>Rhabditomorpha</taxon>
        <taxon>Rhabditoidea</taxon>
        <taxon>Rhabditidae</taxon>
        <taxon>Peloderinae</taxon>
        <taxon>Caenorhabditis</taxon>
    </lineage>
</organism>
<protein>
    <submittedName>
        <fullName evidence="2">Uncharacterized protein</fullName>
    </submittedName>
</protein>
<dbReference type="Proteomes" id="UP000829354">
    <property type="component" value="Chromosome X"/>
</dbReference>
<proteinExistence type="predicted"/>
<accession>A0AAE9JR30</accession>
<dbReference type="AlphaFoldDB" id="A0AAE9JR30"/>
<reference evidence="2 3" key="1">
    <citation type="submission" date="2022-04" db="EMBL/GenBank/DDBJ databases">
        <title>Chromosome-level reference genomes for two strains of Caenorhabditis briggsae: an improved platform for comparative genomics.</title>
        <authorList>
            <person name="Stevens L."/>
            <person name="Andersen E."/>
        </authorList>
    </citation>
    <scope>NUCLEOTIDE SEQUENCE [LARGE SCALE GENOMIC DNA]</scope>
    <source>
        <strain evidence="2">VX34</strain>
        <tissue evidence="2">Whole-organism</tissue>
    </source>
</reference>
<name>A0AAE9JR30_CAEBR</name>
<evidence type="ECO:0000313" key="2">
    <source>
        <dbReference type="EMBL" id="UMM40460.1"/>
    </source>
</evidence>
<feature type="coiled-coil region" evidence="1">
    <location>
        <begin position="37"/>
        <end position="92"/>
    </location>
</feature>
<evidence type="ECO:0000256" key="1">
    <source>
        <dbReference type="SAM" id="Coils"/>
    </source>
</evidence>
<sequence>MPNSKKKTIEDLQQLNEIRKEHIKSLTEIMEIKDQKFENMEKMYQGQEERLKNWDELMKNKDDMLDINEKIINRYKLEAEAQEKKIAALEEIINKYGPPNDTSMVTSEFFSKFKKIFQIKKSNHIRTGGPILSASISVVF</sequence>
<dbReference type="EMBL" id="CP092625">
    <property type="protein sequence ID" value="UMM40460.1"/>
    <property type="molecule type" value="Genomic_DNA"/>
</dbReference>